<evidence type="ECO:0000256" key="1">
    <source>
        <dbReference type="SAM" id="MobiDB-lite"/>
    </source>
</evidence>
<accession>A0A8J2TZD6</accession>
<keyword evidence="3" id="KW-0732">Signal</keyword>
<dbReference type="RefSeq" id="WP_188551120.1">
    <property type="nucleotide sequence ID" value="NZ_BMFY01000010.1"/>
</dbReference>
<feature type="compositionally biased region" description="Pro residues" evidence="1">
    <location>
        <begin position="186"/>
        <end position="197"/>
    </location>
</feature>
<evidence type="ECO:0000313" key="4">
    <source>
        <dbReference type="EMBL" id="GGA19959.1"/>
    </source>
</evidence>
<keyword evidence="2" id="KW-0472">Membrane</keyword>
<feature type="compositionally biased region" description="Gly residues" evidence="1">
    <location>
        <begin position="653"/>
        <end position="666"/>
    </location>
</feature>
<evidence type="ECO:0008006" key="6">
    <source>
        <dbReference type="Google" id="ProtNLM"/>
    </source>
</evidence>
<feature type="compositionally biased region" description="Low complexity" evidence="1">
    <location>
        <begin position="198"/>
        <end position="223"/>
    </location>
</feature>
<feature type="region of interest" description="Disordered" evidence="1">
    <location>
        <begin position="284"/>
        <end position="477"/>
    </location>
</feature>
<name>A0A8J2TZD6_9MICO</name>
<feature type="compositionally biased region" description="Pro residues" evidence="1">
    <location>
        <begin position="404"/>
        <end position="458"/>
    </location>
</feature>
<evidence type="ECO:0000256" key="3">
    <source>
        <dbReference type="SAM" id="SignalP"/>
    </source>
</evidence>
<reference evidence="4" key="2">
    <citation type="submission" date="2020-09" db="EMBL/GenBank/DDBJ databases">
        <authorList>
            <person name="Sun Q."/>
            <person name="Zhou Y."/>
        </authorList>
    </citation>
    <scope>NUCLEOTIDE SEQUENCE</scope>
    <source>
        <strain evidence="4">CGMCC 1.12785</strain>
    </source>
</reference>
<feature type="transmembrane region" description="Helical" evidence="2">
    <location>
        <begin position="675"/>
        <end position="694"/>
    </location>
</feature>
<dbReference type="AlphaFoldDB" id="A0A8J2TZD6"/>
<feature type="chain" id="PRO_5035284034" description="LPXTG-motif cell wall-anchored protein" evidence="3">
    <location>
        <begin position="41"/>
        <end position="699"/>
    </location>
</feature>
<dbReference type="PRINTS" id="PR01217">
    <property type="entry name" value="PRICHEXTENSN"/>
</dbReference>
<proteinExistence type="predicted"/>
<dbReference type="Proteomes" id="UP000616114">
    <property type="component" value="Unassembled WGS sequence"/>
</dbReference>
<keyword evidence="5" id="KW-1185">Reference proteome</keyword>
<keyword evidence="2" id="KW-1133">Transmembrane helix</keyword>
<dbReference type="PANTHER" id="PTHR24216">
    <property type="entry name" value="PAXILLIN-RELATED"/>
    <property type="match status" value="1"/>
</dbReference>
<feature type="signal peptide" evidence="3">
    <location>
        <begin position="1"/>
        <end position="40"/>
    </location>
</feature>
<feature type="region of interest" description="Disordered" evidence="1">
    <location>
        <begin position="155"/>
        <end position="247"/>
    </location>
</feature>
<comment type="caution">
    <text evidence="4">The sequence shown here is derived from an EMBL/GenBank/DDBJ whole genome shotgun (WGS) entry which is preliminary data.</text>
</comment>
<organism evidence="4 5">
    <name type="scientific">Sediminivirga luteola</name>
    <dbReference type="NCBI Taxonomy" id="1774748"/>
    <lineage>
        <taxon>Bacteria</taxon>
        <taxon>Bacillati</taxon>
        <taxon>Actinomycetota</taxon>
        <taxon>Actinomycetes</taxon>
        <taxon>Micrococcales</taxon>
        <taxon>Brevibacteriaceae</taxon>
        <taxon>Sediminivirga</taxon>
    </lineage>
</organism>
<evidence type="ECO:0000256" key="2">
    <source>
        <dbReference type="SAM" id="Phobius"/>
    </source>
</evidence>
<protein>
    <recommendedName>
        <fullName evidence="6">LPXTG-motif cell wall-anchored protein</fullName>
    </recommendedName>
</protein>
<dbReference type="EMBL" id="BMFY01000010">
    <property type="protein sequence ID" value="GGA19959.1"/>
    <property type="molecule type" value="Genomic_DNA"/>
</dbReference>
<gene>
    <name evidence="4" type="ORF">GCM10011333_23860</name>
</gene>
<feature type="compositionally biased region" description="Pro residues" evidence="1">
    <location>
        <begin position="347"/>
        <end position="391"/>
    </location>
</feature>
<reference evidence="4" key="1">
    <citation type="journal article" date="2014" name="Int. J. Syst. Evol. Microbiol.">
        <title>Complete genome sequence of Corynebacterium casei LMG S-19264T (=DSM 44701T), isolated from a smear-ripened cheese.</title>
        <authorList>
            <consortium name="US DOE Joint Genome Institute (JGI-PGF)"/>
            <person name="Walter F."/>
            <person name="Albersmeier A."/>
            <person name="Kalinowski J."/>
            <person name="Ruckert C."/>
        </authorList>
    </citation>
    <scope>NUCLEOTIDE SEQUENCE</scope>
    <source>
        <strain evidence="4">CGMCC 1.12785</strain>
    </source>
</reference>
<keyword evidence="2" id="KW-0812">Transmembrane</keyword>
<sequence length="699" mass="72151">MPDDPATRSRALLPAGIIGALLALLLSLFSAGLPASAAQAAPPSGTYTGTSTAYTGATVSFQVEAGVMSGFETESYVQCGLFPTPMQWAGMPATQVTAGEPFDLSWDFGEGGSTVRYVLEGVVVNADGTASGEGYASMPELSCQGYRFTFTAQTEVQPEPTEPEPTTPEPTTPEPTTPEPTTEPTTPEPTTPEPTTPEPTTEPTTPEPTTEPTTPEPTTEPTTEPTPEPTTPEPTTEPTPEPICQPPSFWLLPAELTASELREDGVALLGECFTPGSTVTLLIDGQEQGQYSTGDADGGSVPGGFSHEYRGPLAPGTYELQMRSDAGEQDSATLTVLPDPDPDPEPTPEPTTEPTTPPTTEPTTPPTTEPTPEPTTEPTEPEPTTPAPTEPEPTEPEPTSTPTEPEPTTPEPTEPEPTTPGPTEPEPTTPAPTEPEPTSPEPTEPEPTTPGPTEPEPTQPGDEVSVEQVSGKPGDPIVVTGLQEYEGQTVSAELHSDPVDLGTALVQDGTAGFTVPEVAPGNHTLFVYDAAGDVLYEGPFEVLAAQVEQQLSVDPERITPEAFVDPDRGVTATATGFTAGETVTFTIAPDGEAVRGLSQTVPVDEDGTAAFVIYGDSPSDPSIYIGSYTVTVDGTDLSASFEVADDTSPPGPGGSGDDGSGGGSGGSLPRTGGEFAALGAGLALIALGGSALHLSRRRR</sequence>
<evidence type="ECO:0000313" key="5">
    <source>
        <dbReference type="Proteomes" id="UP000616114"/>
    </source>
</evidence>
<feature type="compositionally biased region" description="Pro residues" evidence="1">
    <location>
        <begin position="163"/>
        <end position="178"/>
    </location>
</feature>
<feature type="compositionally biased region" description="Pro residues" evidence="1">
    <location>
        <begin position="224"/>
        <end position="245"/>
    </location>
</feature>
<feature type="region of interest" description="Disordered" evidence="1">
    <location>
        <begin position="642"/>
        <end position="671"/>
    </location>
</feature>